<dbReference type="PANTHER" id="PTHR45654">
    <property type="entry name" value="HOMEOBOX-LEUCINE ZIPPER PROTEIN MERISTEM L1"/>
    <property type="match status" value="1"/>
</dbReference>
<sequence>MSRQVRSFDELIQPSNLNYEGWLGDLPGGAVKNSDMPKENQLQISSLIGPNGPRSPEEDFLGSNPLSEYDMGSSQHKSKRTKYDDYAIQQLEEFITKNPCPEDYQKEEMARRLHLPSKKITYWIQNYRTRKRTEFLREENAALKKENTDLRTKLAKYEEDLVKDGGPNFSEEGLEREQQVLIASPQVEREEGFVQFGTKNGPKFLLRF</sequence>
<organism evidence="7 8">
    <name type="scientific">Rubus argutus</name>
    <name type="common">Southern blackberry</name>
    <dbReference type="NCBI Taxonomy" id="59490"/>
    <lineage>
        <taxon>Eukaryota</taxon>
        <taxon>Viridiplantae</taxon>
        <taxon>Streptophyta</taxon>
        <taxon>Embryophyta</taxon>
        <taxon>Tracheophyta</taxon>
        <taxon>Spermatophyta</taxon>
        <taxon>Magnoliopsida</taxon>
        <taxon>eudicotyledons</taxon>
        <taxon>Gunneridae</taxon>
        <taxon>Pentapetalae</taxon>
        <taxon>rosids</taxon>
        <taxon>fabids</taxon>
        <taxon>Rosales</taxon>
        <taxon>Rosaceae</taxon>
        <taxon>Rosoideae</taxon>
        <taxon>Rosoideae incertae sedis</taxon>
        <taxon>Rubus</taxon>
    </lineage>
</organism>
<evidence type="ECO:0000256" key="3">
    <source>
        <dbReference type="RuleBase" id="RU000682"/>
    </source>
</evidence>
<gene>
    <name evidence="7" type="ORF">M0R45_008021</name>
</gene>
<dbReference type="InterPro" id="IPR009057">
    <property type="entry name" value="Homeodomain-like_sf"/>
</dbReference>
<keyword evidence="2 3" id="KW-0238">DNA-binding</keyword>
<dbReference type="Pfam" id="PF00046">
    <property type="entry name" value="Homeodomain"/>
    <property type="match status" value="1"/>
</dbReference>
<keyword evidence="2 3" id="KW-0539">Nucleus</keyword>
<feature type="region of interest" description="Disordered" evidence="5">
    <location>
        <begin position="28"/>
        <end position="81"/>
    </location>
</feature>
<feature type="coiled-coil region" evidence="4">
    <location>
        <begin position="133"/>
        <end position="160"/>
    </location>
</feature>
<reference evidence="7 8" key="1">
    <citation type="journal article" date="2023" name="G3 (Bethesda)">
        <title>A chromosome-length genome assembly and annotation of blackberry (Rubus argutus, cv. 'Hillquist').</title>
        <authorList>
            <person name="Bruna T."/>
            <person name="Aryal R."/>
            <person name="Dudchenko O."/>
            <person name="Sargent D.J."/>
            <person name="Mead D."/>
            <person name="Buti M."/>
            <person name="Cavallini A."/>
            <person name="Hytonen T."/>
            <person name="Andres J."/>
            <person name="Pham M."/>
            <person name="Weisz D."/>
            <person name="Mascagni F."/>
            <person name="Usai G."/>
            <person name="Natali L."/>
            <person name="Bassil N."/>
            <person name="Fernandez G.E."/>
            <person name="Lomsadze A."/>
            <person name="Armour M."/>
            <person name="Olukolu B."/>
            <person name="Poorten T."/>
            <person name="Britton C."/>
            <person name="Davik J."/>
            <person name="Ashrafi H."/>
            <person name="Aiden E.L."/>
            <person name="Borodovsky M."/>
            <person name="Worthington M."/>
        </authorList>
    </citation>
    <scope>NUCLEOTIDE SEQUENCE [LARGE SCALE GENOMIC DNA]</scope>
    <source>
        <strain evidence="7">PI 553951</strain>
    </source>
</reference>
<feature type="DNA-binding region" description="Homeobox" evidence="2">
    <location>
        <begin position="76"/>
        <end position="135"/>
    </location>
</feature>
<evidence type="ECO:0000256" key="2">
    <source>
        <dbReference type="PROSITE-ProRule" id="PRU00108"/>
    </source>
</evidence>
<name>A0AAW1Y0W4_RUBAR</name>
<dbReference type="CDD" id="cd00086">
    <property type="entry name" value="homeodomain"/>
    <property type="match status" value="1"/>
</dbReference>
<dbReference type="EMBL" id="JBEDUW010000002">
    <property type="protein sequence ID" value="KAK9942351.1"/>
    <property type="molecule type" value="Genomic_DNA"/>
</dbReference>
<dbReference type="PANTHER" id="PTHR45654:SF48">
    <property type="entry name" value="START DOMAIN-CONTAINING PROTEIN"/>
    <property type="match status" value="1"/>
</dbReference>
<dbReference type="InterPro" id="IPR001356">
    <property type="entry name" value="HD"/>
</dbReference>
<evidence type="ECO:0000256" key="5">
    <source>
        <dbReference type="SAM" id="MobiDB-lite"/>
    </source>
</evidence>
<dbReference type="InterPro" id="IPR042160">
    <property type="entry name" value="HD-Zip_IV"/>
</dbReference>
<dbReference type="Proteomes" id="UP001457282">
    <property type="component" value="Unassembled WGS sequence"/>
</dbReference>
<dbReference type="PROSITE" id="PS50071">
    <property type="entry name" value="HOMEOBOX_2"/>
    <property type="match status" value="1"/>
</dbReference>
<proteinExistence type="predicted"/>
<keyword evidence="2 3" id="KW-0371">Homeobox</keyword>
<dbReference type="AlphaFoldDB" id="A0AAW1Y0W4"/>
<dbReference type="SMART" id="SM00389">
    <property type="entry name" value="HOX"/>
    <property type="match status" value="1"/>
</dbReference>
<dbReference type="SUPFAM" id="SSF46689">
    <property type="entry name" value="Homeodomain-like"/>
    <property type="match status" value="1"/>
</dbReference>
<evidence type="ECO:0000256" key="4">
    <source>
        <dbReference type="SAM" id="Coils"/>
    </source>
</evidence>
<keyword evidence="8" id="KW-1185">Reference proteome</keyword>
<dbReference type="GO" id="GO:0005634">
    <property type="term" value="C:nucleus"/>
    <property type="evidence" value="ECO:0007669"/>
    <property type="project" value="UniProtKB-SubCell"/>
</dbReference>
<keyword evidence="4" id="KW-0175">Coiled coil</keyword>
<comment type="subcellular location">
    <subcellularLocation>
        <location evidence="1 2 3">Nucleus</location>
    </subcellularLocation>
</comment>
<dbReference type="GO" id="GO:0003677">
    <property type="term" value="F:DNA binding"/>
    <property type="evidence" value="ECO:0007669"/>
    <property type="project" value="UniProtKB-UniRule"/>
</dbReference>
<evidence type="ECO:0000313" key="8">
    <source>
        <dbReference type="Proteomes" id="UP001457282"/>
    </source>
</evidence>
<feature type="domain" description="Homeobox" evidence="6">
    <location>
        <begin position="74"/>
        <end position="134"/>
    </location>
</feature>
<evidence type="ECO:0000259" key="6">
    <source>
        <dbReference type="PROSITE" id="PS50071"/>
    </source>
</evidence>
<evidence type="ECO:0000256" key="1">
    <source>
        <dbReference type="ARBA" id="ARBA00004123"/>
    </source>
</evidence>
<comment type="caution">
    <text evidence="7">The sequence shown here is derived from an EMBL/GenBank/DDBJ whole genome shotgun (WGS) entry which is preliminary data.</text>
</comment>
<dbReference type="Gene3D" id="1.10.10.60">
    <property type="entry name" value="Homeodomain-like"/>
    <property type="match status" value="1"/>
</dbReference>
<accession>A0AAW1Y0W4</accession>
<protein>
    <recommendedName>
        <fullName evidence="6">Homeobox domain-containing protein</fullName>
    </recommendedName>
</protein>
<evidence type="ECO:0000313" key="7">
    <source>
        <dbReference type="EMBL" id="KAK9942351.1"/>
    </source>
</evidence>